<dbReference type="Gene3D" id="1.20.1730.10">
    <property type="entry name" value="Sodium/glucose cotransporter"/>
    <property type="match status" value="1"/>
</dbReference>
<evidence type="ECO:0000256" key="4">
    <source>
        <dbReference type="ARBA" id="ARBA00022989"/>
    </source>
</evidence>
<evidence type="ECO:0000313" key="10">
    <source>
        <dbReference type="Proteomes" id="UP001497623"/>
    </source>
</evidence>
<sequence length="702" mass="76911">MATTTDDNPDSKMEGWDYAVVGIYFAAVLAVGLFTSWRARKASGGNSLAGYFMASRSMHWIPVGASLFASNIGSGHFIGLAGSGAASGIGIGAFELNAIYVLILLGWLFVPVYMSSGIFTMPEYLRERFGGQRIRIYLSVLALMLYVFTKISADLFAGALFIQEATGNTDSEEWLYISVLILLAIAAVFTISGGLTAVIWTDFIQTILMIIGALILMGMSFEHEKVGGFGNLVGNYFEAIPNDTVYNGKDQNCGEPPSYAMHFFRSAKAGESDLPWPGMLLGVTVSGIWYWCTDQVIVQRTLSSKSIVHAKAGCLLAGVIKFLPLFILVFPGMASRIIFTDTVACVNKTICQEQCGADACTNSAYIKLVLDILPTGLRGMMFAVMMAALMSSLTSVFNSASTIFTIDIWTRIRKQADETELLIVGRVFVLALVVISVAWIPVIQSSQNSQLFVYIQSISSFLSPPVCAVYLLAVFWQRTNEPGAFWGLMSGLAIGMVRFVLEFAWTVPPCGYEEDDKRPEIIKQLVGNLHYLHFGIVLFVIVLIITIAVSLLTPPIDEKHLHRLTWGTRMTTEIRIPISKKSQTKENHSHTNPAYELDAKENTGTTNETMEANDSIKKAHSESTSSSLRNNDLPWFQRMFNCVCGVESSSGGPVESPPEISPEQKAKDAALFLHESPTGKMIVNSSAVIIMILTAFLWGYYA</sequence>
<feature type="transmembrane region" description="Helical" evidence="8">
    <location>
        <begin position="483"/>
        <end position="501"/>
    </location>
</feature>
<feature type="compositionally biased region" description="Polar residues" evidence="7">
    <location>
        <begin position="602"/>
        <end position="612"/>
    </location>
</feature>
<feature type="transmembrane region" description="Helical" evidence="8">
    <location>
        <begin position="452"/>
        <end position="476"/>
    </location>
</feature>
<name>A0AAV2Q182_MEGNR</name>
<dbReference type="EMBL" id="CAXKWB010002690">
    <property type="protein sequence ID" value="CAL4067442.1"/>
    <property type="molecule type" value="Genomic_DNA"/>
</dbReference>
<comment type="caution">
    <text evidence="9">The sequence shown here is derived from an EMBL/GenBank/DDBJ whole genome shotgun (WGS) entry which is preliminary data.</text>
</comment>
<feature type="transmembrane region" description="Helical" evidence="8">
    <location>
        <begin position="18"/>
        <end position="37"/>
    </location>
</feature>
<dbReference type="PANTHER" id="PTHR11819:SF195">
    <property type="entry name" value="SODIUM_GLUCOSE COTRANSPORTER 4"/>
    <property type="match status" value="1"/>
</dbReference>
<evidence type="ECO:0000256" key="2">
    <source>
        <dbReference type="ARBA" id="ARBA00006434"/>
    </source>
</evidence>
<dbReference type="GO" id="GO:0005886">
    <property type="term" value="C:plasma membrane"/>
    <property type="evidence" value="ECO:0007669"/>
    <property type="project" value="TreeGrafter"/>
</dbReference>
<feature type="transmembrane region" description="Helical" evidence="8">
    <location>
        <begin position="203"/>
        <end position="221"/>
    </location>
</feature>
<feature type="transmembrane region" description="Helical" evidence="8">
    <location>
        <begin position="421"/>
        <end position="440"/>
    </location>
</feature>
<dbReference type="GO" id="GO:0005412">
    <property type="term" value="F:D-glucose:sodium symporter activity"/>
    <property type="evidence" value="ECO:0007669"/>
    <property type="project" value="TreeGrafter"/>
</dbReference>
<comment type="subcellular location">
    <subcellularLocation>
        <location evidence="1">Membrane</location>
        <topology evidence="1">Multi-pass membrane protein</topology>
    </subcellularLocation>
</comment>
<dbReference type="PANTHER" id="PTHR11819">
    <property type="entry name" value="SOLUTE CARRIER FAMILY 5"/>
    <property type="match status" value="1"/>
</dbReference>
<feature type="transmembrane region" description="Helical" evidence="8">
    <location>
        <begin position="313"/>
        <end position="334"/>
    </location>
</feature>
<dbReference type="InterPro" id="IPR038377">
    <property type="entry name" value="Na/Glc_symporter_sf"/>
</dbReference>
<comment type="similarity">
    <text evidence="2 6">Belongs to the sodium:solute symporter (SSF) (TC 2.A.21) family.</text>
</comment>
<dbReference type="NCBIfam" id="TIGR00813">
    <property type="entry name" value="sss"/>
    <property type="match status" value="1"/>
</dbReference>
<feature type="transmembrane region" description="Helical" evidence="8">
    <location>
        <begin position="681"/>
        <end position="701"/>
    </location>
</feature>
<dbReference type="Proteomes" id="UP001497623">
    <property type="component" value="Unassembled WGS sequence"/>
</dbReference>
<feature type="transmembrane region" description="Helical" evidence="8">
    <location>
        <begin position="274"/>
        <end position="292"/>
    </location>
</feature>
<evidence type="ECO:0000256" key="6">
    <source>
        <dbReference type="RuleBase" id="RU362091"/>
    </source>
</evidence>
<feature type="transmembrane region" description="Helical" evidence="8">
    <location>
        <begin position="136"/>
        <end position="162"/>
    </location>
</feature>
<evidence type="ECO:0000256" key="3">
    <source>
        <dbReference type="ARBA" id="ARBA00022692"/>
    </source>
</evidence>
<evidence type="ECO:0000256" key="8">
    <source>
        <dbReference type="SAM" id="Phobius"/>
    </source>
</evidence>
<keyword evidence="4 8" id="KW-1133">Transmembrane helix</keyword>
<evidence type="ECO:0000313" key="9">
    <source>
        <dbReference type="EMBL" id="CAL4067442.1"/>
    </source>
</evidence>
<feature type="region of interest" description="Disordered" evidence="7">
    <location>
        <begin position="578"/>
        <end position="625"/>
    </location>
</feature>
<proteinExistence type="inferred from homology"/>
<dbReference type="InterPro" id="IPR001734">
    <property type="entry name" value="Na/solute_symporter"/>
</dbReference>
<organism evidence="9 10">
    <name type="scientific">Meganyctiphanes norvegica</name>
    <name type="common">Northern krill</name>
    <name type="synonym">Thysanopoda norvegica</name>
    <dbReference type="NCBI Taxonomy" id="48144"/>
    <lineage>
        <taxon>Eukaryota</taxon>
        <taxon>Metazoa</taxon>
        <taxon>Ecdysozoa</taxon>
        <taxon>Arthropoda</taxon>
        <taxon>Crustacea</taxon>
        <taxon>Multicrustacea</taxon>
        <taxon>Malacostraca</taxon>
        <taxon>Eumalacostraca</taxon>
        <taxon>Eucarida</taxon>
        <taxon>Euphausiacea</taxon>
        <taxon>Euphausiidae</taxon>
        <taxon>Meganyctiphanes</taxon>
    </lineage>
</organism>
<keyword evidence="5 8" id="KW-0472">Membrane</keyword>
<reference evidence="9 10" key="1">
    <citation type="submission" date="2024-05" db="EMBL/GenBank/DDBJ databases">
        <authorList>
            <person name="Wallberg A."/>
        </authorList>
    </citation>
    <scope>NUCLEOTIDE SEQUENCE [LARGE SCALE GENOMIC DNA]</scope>
</reference>
<keyword evidence="10" id="KW-1185">Reference proteome</keyword>
<gene>
    <name evidence="9" type="ORF">MNOR_LOCUS6496</name>
</gene>
<feature type="transmembrane region" description="Helical" evidence="8">
    <location>
        <begin position="58"/>
        <end position="78"/>
    </location>
</feature>
<feature type="transmembrane region" description="Helical" evidence="8">
    <location>
        <begin position="98"/>
        <end position="115"/>
    </location>
</feature>
<feature type="transmembrane region" description="Helical" evidence="8">
    <location>
        <begin position="174"/>
        <end position="196"/>
    </location>
</feature>
<dbReference type="Pfam" id="PF00474">
    <property type="entry name" value="SSF"/>
    <property type="match status" value="1"/>
</dbReference>
<evidence type="ECO:0000256" key="5">
    <source>
        <dbReference type="ARBA" id="ARBA00023136"/>
    </source>
</evidence>
<dbReference type="CDD" id="cd10329">
    <property type="entry name" value="SLC5sbd_SGLT1-like"/>
    <property type="match status" value="1"/>
</dbReference>
<dbReference type="PROSITE" id="PS50283">
    <property type="entry name" value="NA_SOLUT_SYMP_3"/>
    <property type="match status" value="1"/>
</dbReference>
<accession>A0AAV2Q182</accession>
<dbReference type="AlphaFoldDB" id="A0AAV2Q182"/>
<evidence type="ECO:0000256" key="1">
    <source>
        <dbReference type="ARBA" id="ARBA00004141"/>
    </source>
</evidence>
<protein>
    <submittedName>
        <fullName evidence="9">Uncharacterized protein</fullName>
    </submittedName>
</protein>
<keyword evidence="3 8" id="KW-0812">Transmembrane</keyword>
<feature type="transmembrane region" description="Helical" evidence="8">
    <location>
        <begin position="531"/>
        <end position="553"/>
    </location>
</feature>
<evidence type="ECO:0000256" key="7">
    <source>
        <dbReference type="SAM" id="MobiDB-lite"/>
    </source>
</evidence>
<feature type="transmembrane region" description="Helical" evidence="8">
    <location>
        <begin position="380"/>
        <end position="409"/>
    </location>
</feature>